<name>A0AAV7U4X6_PLEWA</name>
<feature type="region of interest" description="Disordered" evidence="1">
    <location>
        <begin position="1"/>
        <end position="24"/>
    </location>
</feature>
<proteinExistence type="predicted"/>
<comment type="caution">
    <text evidence="2">The sequence shown here is derived from an EMBL/GenBank/DDBJ whole genome shotgun (WGS) entry which is preliminary data.</text>
</comment>
<evidence type="ECO:0000313" key="2">
    <source>
        <dbReference type="EMBL" id="KAJ1183540.1"/>
    </source>
</evidence>
<sequence length="99" mass="11664">MPQELSTEQYSNSKAYLTSPTSTPPVRVQYRCRKTVDIKYCRRRVRFDDSGTGPGRHHNQDFRCREADRFPHRSDLFMKRQSQGKISPHYNLCVSLNDI</sequence>
<evidence type="ECO:0000256" key="1">
    <source>
        <dbReference type="SAM" id="MobiDB-lite"/>
    </source>
</evidence>
<dbReference type="Proteomes" id="UP001066276">
    <property type="component" value="Chromosome 3_1"/>
</dbReference>
<organism evidence="2 3">
    <name type="scientific">Pleurodeles waltl</name>
    <name type="common">Iberian ribbed newt</name>
    <dbReference type="NCBI Taxonomy" id="8319"/>
    <lineage>
        <taxon>Eukaryota</taxon>
        <taxon>Metazoa</taxon>
        <taxon>Chordata</taxon>
        <taxon>Craniata</taxon>
        <taxon>Vertebrata</taxon>
        <taxon>Euteleostomi</taxon>
        <taxon>Amphibia</taxon>
        <taxon>Batrachia</taxon>
        <taxon>Caudata</taxon>
        <taxon>Salamandroidea</taxon>
        <taxon>Salamandridae</taxon>
        <taxon>Pleurodelinae</taxon>
        <taxon>Pleurodeles</taxon>
    </lineage>
</organism>
<dbReference type="AlphaFoldDB" id="A0AAV7U4X6"/>
<dbReference type="EMBL" id="JANPWB010000005">
    <property type="protein sequence ID" value="KAJ1183540.1"/>
    <property type="molecule type" value="Genomic_DNA"/>
</dbReference>
<accession>A0AAV7U4X6</accession>
<protein>
    <submittedName>
        <fullName evidence="2">Uncharacterized protein</fullName>
    </submittedName>
</protein>
<keyword evidence="3" id="KW-1185">Reference proteome</keyword>
<gene>
    <name evidence="2" type="ORF">NDU88_000358</name>
</gene>
<reference evidence="2" key="1">
    <citation type="journal article" date="2022" name="bioRxiv">
        <title>Sequencing and chromosome-scale assembly of the giantPleurodeles waltlgenome.</title>
        <authorList>
            <person name="Brown T."/>
            <person name="Elewa A."/>
            <person name="Iarovenko S."/>
            <person name="Subramanian E."/>
            <person name="Araus A.J."/>
            <person name="Petzold A."/>
            <person name="Susuki M."/>
            <person name="Suzuki K.-i.T."/>
            <person name="Hayashi T."/>
            <person name="Toyoda A."/>
            <person name="Oliveira C."/>
            <person name="Osipova E."/>
            <person name="Leigh N.D."/>
            <person name="Simon A."/>
            <person name="Yun M.H."/>
        </authorList>
    </citation>
    <scope>NUCLEOTIDE SEQUENCE</scope>
    <source>
        <strain evidence="2">20211129_DDA</strain>
        <tissue evidence="2">Liver</tissue>
    </source>
</reference>
<feature type="compositionally biased region" description="Polar residues" evidence="1">
    <location>
        <begin position="1"/>
        <end position="21"/>
    </location>
</feature>
<evidence type="ECO:0000313" key="3">
    <source>
        <dbReference type="Proteomes" id="UP001066276"/>
    </source>
</evidence>